<name>A0AAQ4F611_AMBAM</name>
<reference evidence="3 4" key="1">
    <citation type="journal article" date="2023" name="Arcadia Sci">
        <title>De novo assembly of a long-read Amblyomma americanum tick genome.</title>
        <authorList>
            <person name="Chou S."/>
            <person name="Poskanzer K.E."/>
            <person name="Rollins M."/>
            <person name="Thuy-Boun P.S."/>
        </authorList>
    </citation>
    <scope>NUCLEOTIDE SEQUENCE [LARGE SCALE GENOMIC DNA]</scope>
    <source>
        <strain evidence="3">F_SG_1</strain>
        <tissue evidence="3">Salivary glands</tissue>
    </source>
</reference>
<evidence type="ECO:0000313" key="4">
    <source>
        <dbReference type="Proteomes" id="UP001321473"/>
    </source>
</evidence>
<dbReference type="AlphaFoldDB" id="A0AAQ4F611"/>
<dbReference type="GO" id="GO:0003723">
    <property type="term" value="F:RNA binding"/>
    <property type="evidence" value="ECO:0007669"/>
    <property type="project" value="TreeGrafter"/>
</dbReference>
<evidence type="ECO:0000256" key="1">
    <source>
        <dbReference type="SAM" id="MobiDB-lite"/>
    </source>
</evidence>
<comment type="caution">
    <text evidence="3">The sequence shown here is derived from an EMBL/GenBank/DDBJ whole genome shotgun (WGS) entry which is preliminary data.</text>
</comment>
<evidence type="ECO:0000259" key="2">
    <source>
        <dbReference type="PROSITE" id="PS51192"/>
    </source>
</evidence>
<organism evidence="3 4">
    <name type="scientific">Amblyomma americanum</name>
    <name type="common">Lone star tick</name>
    <dbReference type="NCBI Taxonomy" id="6943"/>
    <lineage>
        <taxon>Eukaryota</taxon>
        <taxon>Metazoa</taxon>
        <taxon>Ecdysozoa</taxon>
        <taxon>Arthropoda</taxon>
        <taxon>Chelicerata</taxon>
        <taxon>Arachnida</taxon>
        <taxon>Acari</taxon>
        <taxon>Parasitiformes</taxon>
        <taxon>Ixodida</taxon>
        <taxon>Ixodoidea</taxon>
        <taxon>Ixodidae</taxon>
        <taxon>Amblyomminae</taxon>
        <taxon>Amblyomma</taxon>
    </lineage>
</organism>
<dbReference type="InterPro" id="IPR027417">
    <property type="entry name" value="P-loop_NTPase"/>
</dbReference>
<dbReference type="SMART" id="SM00487">
    <property type="entry name" value="DEXDc"/>
    <property type="match status" value="1"/>
</dbReference>
<dbReference type="GO" id="GO:0005524">
    <property type="term" value="F:ATP binding"/>
    <property type="evidence" value="ECO:0007669"/>
    <property type="project" value="InterPro"/>
</dbReference>
<gene>
    <name evidence="3" type="ORF">V5799_016348</name>
</gene>
<dbReference type="Proteomes" id="UP001321473">
    <property type="component" value="Unassembled WGS sequence"/>
</dbReference>
<dbReference type="InterPro" id="IPR014001">
    <property type="entry name" value="Helicase_ATP-bd"/>
</dbReference>
<feature type="non-terminal residue" evidence="3">
    <location>
        <position position="337"/>
    </location>
</feature>
<proteinExistence type="predicted"/>
<feature type="region of interest" description="Disordered" evidence="1">
    <location>
        <begin position="268"/>
        <end position="295"/>
    </location>
</feature>
<dbReference type="PANTHER" id="PTHR18934:SF113">
    <property type="entry name" value="ATP-DEPENDENT RNA HELICASE TDRD9"/>
    <property type="match status" value="1"/>
</dbReference>
<dbReference type="Gene3D" id="3.40.50.300">
    <property type="entry name" value="P-loop containing nucleotide triphosphate hydrolases"/>
    <property type="match status" value="1"/>
</dbReference>
<feature type="region of interest" description="Disordered" evidence="1">
    <location>
        <begin position="230"/>
        <end position="255"/>
    </location>
</feature>
<dbReference type="GO" id="GO:0004386">
    <property type="term" value="F:helicase activity"/>
    <property type="evidence" value="ECO:0007669"/>
    <property type="project" value="TreeGrafter"/>
</dbReference>
<dbReference type="PROSITE" id="PS51192">
    <property type="entry name" value="HELICASE_ATP_BIND_1"/>
    <property type="match status" value="1"/>
</dbReference>
<protein>
    <recommendedName>
        <fullName evidence="2">Helicase ATP-binding domain-containing protein</fullName>
    </recommendedName>
</protein>
<accession>A0AAQ4F611</accession>
<sequence length="337" mass="36798">MVDTYPAVVIHGATGCGKTTQVPQFVLEHCASQGVHCNIVVTQPRRIAAISVANRVCQERQWTLGTIVGYQVGLDNKTSADTRLAYVTTGVLLEKLIAKKDMNDYTHVIIDEVHERDQETDFLLLVVRKFLRTNSRGVRVILMSATFDVDCFTQYFATPLLDMVEPAPIVEIPGKMKEVKEFYINSLYTLGDPMDCPALLATMSTPAPKFSTTHRYGKKRKKSLINNLKKSATVTSSTADTTGTVGTPPPADREVPTELGLTAAPVAEASSGSGRVRRDTRMLQPSEIEERDKKAQEKLQEMASAAATERKAAFFGAMGDAATAPPGDTFSIVSLRL</sequence>
<dbReference type="EMBL" id="JARKHS020006816">
    <property type="protein sequence ID" value="KAK8782311.1"/>
    <property type="molecule type" value="Genomic_DNA"/>
</dbReference>
<dbReference type="InterPro" id="IPR011545">
    <property type="entry name" value="DEAD/DEAH_box_helicase_dom"/>
</dbReference>
<feature type="domain" description="Helicase ATP-binding" evidence="2">
    <location>
        <begin position="1"/>
        <end position="165"/>
    </location>
</feature>
<evidence type="ECO:0000313" key="3">
    <source>
        <dbReference type="EMBL" id="KAK8782311.1"/>
    </source>
</evidence>
<dbReference type="Pfam" id="PF00270">
    <property type="entry name" value="DEAD"/>
    <property type="match status" value="1"/>
</dbReference>
<dbReference type="PANTHER" id="PTHR18934">
    <property type="entry name" value="ATP-DEPENDENT RNA HELICASE"/>
    <property type="match status" value="1"/>
</dbReference>
<dbReference type="SUPFAM" id="SSF52540">
    <property type="entry name" value="P-loop containing nucleoside triphosphate hydrolases"/>
    <property type="match status" value="1"/>
</dbReference>
<keyword evidence="4" id="KW-1185">Reference proteome</keyword>
<feature type="compositionally biased region" description="Low complexity" evidence="1">
    <location>
        <begin position="231"/>
        <end position="246"/>
    </location>
</feature>